<comment type="caution">
    <text evidence="1">The sequence shown here is derived from an EMBL/GenBank/DDBJ whole genome shotgun (WGS) entry which is preliminary data.</text>
</comment>
<evidence type="ECO:0000313" key="1">
    <source>
        <dbReference type="EMBL" id="MDP9905572.1"/>
    </source>
</evidence>
<name>A0AAW8DB44_9MICC</name>
<organism evidence="1 4">
    <name type="scientific">Arthrobacter bambusae</name>
    <dbReference type="NCBI Taxonomy" id="1338426"/>
    <lineage>
        <taxon>Bacteria</taxon>
        <taxon>Bacillati</taxon>
        <taxon>Actinomycetota</taxon>
        <taxon>Actinomycetes</taxon>
        <taxon>Micrococcales</taxon>
        <taxon>Micrococcaceae</taxon>
        <taxon>Arthrobacter</taxon>
    </lineage>
</organism>
<accession>A0AAW8DB44</accession>
<dbReference type="RefSeq" id="WP_306961690.1">
    <property type="nucleotide sequence ID" value="NZ_JAUSRG010000006.1"/>
</dbReference>
<evidence type="ECO:0000313" key="3">
    <source>
        <dbReference type="Proteomes" id="UP001230951"/>
    </source>
</evidence>
<proteinExistence type="predicted"/>
<evidence type="ECO:0000313" key="2">
    <source>
        <dbReference type="EMBL" id="MDQ0178688.1"/>
    </source>
</evidence>
<protein>
    <submittedName>
        <fullName evidence="1">Uncharacterized protein</fullName>
    </submittedName>
</protein>
<dbReference type="EMBL" id="JAUSTF010000001">
    <property type="protein sequence ID" value="MDQ0178688.1"/>
    <property type="molecule type" value="Genomic_DNA"/>
</dbReference>
<evidence type="ECO:0000313" key="4">
    <source>
        <dbReference type="Proteomes" id="UP001242995"/>
    </source>
</evidence>
<keyword evidence="3" id="KW-1185">Reference proteome</keyword>
<dbReference type="EMBL" id="JAUSRG010000006">
    <property type="protein sequence ID" value="MDP9905572.1"/>
    <property type="molecule type" value="Genomic_DNA"/>
</dbReference>
<reference evidence="1 3" key="1">
    <citation type="submission" date="2023-07" db="EMBL/GenBank/DDBJ databases">
        <title>Sorghum-associated microbial communities from plants grown in Nebraska, USA.</title>
        <authorList>
            <person name="Schachtman D."/>
        </authorList>
    </citation>
    <scope>NUCLEOTIDE SEQUENCE</scope>
    <source>
        <strain evidence="1">DS1006</strain>
        <strain evidence="2 3">DS1016</strain>
    </source>
</reference>
<dbReference type="Proteomes" id="UP001242995">
    <property type="component" value="Unassembled WGS sequence"/>
</dbReference>
<gene>
    <name evidence="1" type="ORF">J2S90_002543</name>
    <name evidence="2" type="ORF">J2S93_000095</name>
</gene>
<dbReference type="AlphaFoldDB" id="A0AAW8DB44"/>
<dbReference type="Proteomes" id="UP001230951">
    <property type="component" value="Unassembled WGS sequence"/>
</dbReference>
<sequence length="97" mass="11122">MSMVKEALKACIDQIPGWHAIAKHPHPSRKWIVDVPAESDDLTKRFAFEVQLSSKTPVNYFARSQRYFDSGAFPVGLVPRRLEDHETKVPDAARKRF</sequence>